<evidence type="ECO:0000313" key="3">
    <source>
        <dbReference type="Proteomes" id="UP000295741"/>
    </source>
</evidence>
<reference evidence="2 3" key="1">
    <citation type="submission" date="2019-03" db="EMBL/GenBank/DDBJ databases">
        <title>Genomic Encyclopedia of Archaeal and Bacterial Type Strains, Phase II (KMG-II): from individual species to whole genera.</title>
        <authorList>
            <person name="Goeker M."/>
        </authorList>
    </citation>
    <scope>NUCLEOTIDE SEQUENCE [LARGE SCALE GENOMIC DNA]</scope>
    <source>
        <strain evidence="2 3">DSM 28323</strain>
    </source>
</reference>
<dbReference type="EMBL" id="SNWP01000013">
    <property type="protein sequence ID" value="TDO25377.1"/>
    <property type="molecule type" value="Genomic_DNA"/>
</dbReference>
<comment type="caution">
    <text evidence="2">The sequence shown here is derived from an EMBL/GenBank/DDBJ whole genome shotgun (WGS) entry which is preliminary data.</text>
</comment>
<dbReference type="AlphaFoldDB" id="A0A4R6ISU2"/>
<protein>
    <submittedName>
        <fullName evidence="2">Uncharacterized protein</fullName>
    </submittedName>
</protein>
<proteinExistence type="predicted"/>
<accession>A0A4R6ISU2</accession>
<feature type="signal peptide" evidence="1">
    <location>
        <begin position="1"/>
        <end position="19"/>
    </location>
</feature>
<sequence>MSKYCRCFSLMILIFFASACTNETDEQPGNTSGERDPFIGHYADNAYAKRNEGWDWIGIIISKGEDSAYHISVRSRADRKKATCFFDAEAGILDDSTLRAVVNGTNILLVFKDSLLQIQPEKQEDANALYYYCSGGASFAGNYIRQKNNLEASQIDPRIYSKFLTLQNISFDVTTQKKGSLVYLLVTPYGLSKDTARFRIGLTDRYLVNAEMEDINSDGYPELLIYTRTRSAEKKGDVIGLSVNKGRSMSMISFPDIQDDSVASKGYQGKDEFAVVENILQRRFTVIDKQGLTKTRYISYKMIRGEAGYQWVLSSIREE</sequence>
<feature type="chain" id="PRO_5020537297" evidence="1">
    <location>
        <begin position="20"/>
        <end position="319"/>
    </location>
</feature>
<keyword evidence="3" id="KW-1185">Reference proteome</keyword>
<evidence type="ECO:0000256" key="1">
    <source>
        <dbReference type="SAM" id="SignalP"/>
    </source>
</evidence>
<dbReference type="Proteomes" id="UP000295741">
    <property type="component" value="Unassembled WGS sequence"/>
</dbReference>
<dbReference type="OrthoDB" id="946181at2"/>
<dbReference type="RefSeq" id="WP_133475489.1">
    <property type="nucleotide sequence ID" value="NZ_SNWP01000013.1"/>
</dbReference>
<organism evidence="2 3">
    <name type="scientific">Sediminibacterium goheungense</name>
    <dbReference type="NCBI Taxonomy" id="1086393"/>
    <lineage>
        <taxon>Bacteria</taxon>
        <taxon>Pseudomonadati</taxon>
        <taxon>Bacteroidota</taxon>
        <taxon>Chitinophagia</taxon>
        <taxon>Chitinophagales</taxon>
        <taxon>Chitinophagaceae</taxon>
        <taxon>Sediminibacterium</taxon>
    </lineage>
</organism>
<dbReference type="PROSITE" id="PS51257">
    <property type="entry name" value="PROKAR_LIPOPROTEIN"/>
    <property type="match status" value="1"/>
</dbReference>
<gene>
    <name evidence="2" type="ORF">BC659_2918</name>
</gene>
<keyword evidence="1" id="KW-0732">Signal</keyword>
<name>A0A4R6ISU2_9BACT</name>
<evidence type="ECO:0000313" key="2">
    <source>
        <dbReference type="EMBL" id="TDO25377.1"/>
    </source>
</evidence>